<dbReference type="SUPFAM" id="SSF50475">
    <property type="entry name" value="FMN-binding split barrel"/>
    <property type="match status" value="1"/>
</dbReference>
<sequence length="164" mass="17664">MTASDADTLLHAARTIVGRVRYCMAVTAAADGGANARVVQPYPPGEDWSVAFVTSAGSRKAEEIRRSGRLTLAYQHDPDGAYVSLVGRARLDADPASKARLWVPDLDEWFPGGRDDPDAVVVRFEAERIELWSYAGGIMPAPRGLRAAVVQRESGGGAWKAVRV</sequence>
<feature type="domain" description="General stress protein FMN-binding split barrel" evidence="1">
    <location>
        <begin position="15"/>
        <end position="148"/>
    </location>
</feature>
<dbReference type="PANTHER" id="PTHR34818:SF1">
    <property type="entry name" value="PROTEIN BLI-3"/>
    <property type="match status" value="1"/>
</dbReference>
<dbReference type="InterPro" id="IPR052917">
    <property type="entry name" value="Stress-Dev_Protein"/>
</dbReference>
<reference evidence="3" key="1">
    <citation type="journal article" date="2019" name="Int. J. Syst. Evol. Microbiol.">
        <title>The Global Catalogue of Microorganisms (GCM) 10K type strain sequencing project: providing services to taxonomists for standard genome sequencing and annotation.</title>
        <authorList>
            <consortium name="The Broad Institute Genomics Platform"/>
            <consortium name="The Broad Institute Genome Sequencing Center for Infectious Disease"/>
            <person name="Wu L."/>
            <person name="Ma J."/>
        </authorList>
    </citation>
    <scope>NUCLEOTIDE SEQUENCE [LARGE SCALE GENOMIC DNA]</scope>
    <source>
        <strain evidence="3">JCM 9933</strain>
    </source>
</reference>
<dbReference type="Proteomes" id="UP001501588">
    <property type="component" value="Unassembled WGS sequence"/>
</dbReference>
<gene>
    <name evidence="2" type="ORF">GCM10009416_00540</name>
</gene>
<comment type="caution">
    <text evidence="2">The sequence shown here is derived from an EMBL/GenBank/DDBJ whole genome shotgun (WGS) entry which is preliminary data.</text>
</comment>
<dbReference type="Gene3D" id="2.30.110.10">
    <property type="entry name" value="Electron Transport, Fmn-binding Protein, Chain A"/>
    <property type="match status" value="1"/>
</dbReference>
<dbReference type="EMBL" id="BAAAFZ010000002">
    <property type="protein sequence ID" value="GAA0566503.1"/>
    <property type="molecule type" value="Genomic_DNA"/>
</dbReference>
<dbReference type="Pfam" id="PF16242">
    <property type="entry name" value="Pyrid_ox_like"/>
    <property type="match status" value="1"/>
</dbReference>
<organism evidence="2 3">
    <name type="scientific">Craurococcus roseus</name>
    <dbReference type="NCBI Taxonomy" id="77585"/>
    <lineage>
        <taxon>Bacteria</taxon>
        <taxon>Pseudomonadati</taxon>
        <taxon>Pseudomonadota</taxon>
        <taxon>Alphaproteobacteria</taxon>
        <taxon>Acetobacterales</taxon>
        <taxon>Acetobacteraceae</taxon>
        <taxon>Craurococcus</taxon>
    </lineage>
</organism>
<dbReference type="InterPro" id="IPR038725">
    <property type="entry name" value="YdaG_split_barrel_FMN-bd"/>
</dbReference>
<evidence type="ECO:0000313" key="3">
    <source>
        <dbReference type="Proteomes" id="UP001501588"/>
    </source>
</evidence>
<evidence type="ECO:0000259" key="1">
    <source>
        <dbReference type="Pfam" id="PF16242"/>
    </source>
</evidence>
<dbReference type="PANTHER" id="PTHR34818">
    <property type="entry name" value="PROTEIN BLI-3"/>
    <property type="match status" value="1"/>
</dbReference>
<name>A0ABP3PMJ3_9PROT</name>
<dbReference type="RefSeq" id="WP_343893122.1">
    <property type="nucleotide sequence ID" value="NZ_BAAAFZ010000002.1"/>
</dbReference>
<evidence type="ECO:0000313" key="2">
    <source>
        <dbReference type="EMBL" id="GAA0566503.1"/>
    </source>
</evidence>
<proteinExistence type="predicted"/>
<accession>A0ABP3PMJ3</accession>
<keyword evidence="3" id="KW-1185">Reference proteome</keyword>
<protein>
    <recommendedName>
        <fullName evidence="1">General stress protein FMN-binding split barrel domain-containing protein</fullName>
    </recommendedName>
</protein>
<dbReference type="InterPro" id="IPR012349">
    <property type="entry name" value="Split_barrel_FMN-bd"/>
</dbReference>